<reference evidence="2 3" key="1">
    <citation type="journal article" date="2019" name="Environ. Microbiol.">
        <title>At the nexus of three kingdoms: the genome of the mycorrhizal fungus Gigaspora margarita provides insights into plant, endobacterial and fungal interactions.</title>
        <authorList>
            <person name="Venice F."/>
            <person name="Ghignone S."/>
            <person name="Salvioli di Fossalunga A."/>
            <person name="Amselem J."/>
            <person name="Novero M."/>
            <person name="Xianan X."/>
            <person name="Sedzielewska Toro K."/>
            <person name="Morin E."/>
            <person name="Lipzen A."/>
            <person name="Grigoriev I.V."/>
            <person name="Henrissat B."/>
            <person name="Martin F.M."/>
            <person name="Bonfante P."/>
        </authorList>
    </citation>
    <scope>NUCLEOTIDE SEQUENCE [LARGE SCALE GENOMIC DNA]</scope>
    <source>
        <strain evidence="2 3">BEG34</strain>
    </source>
</reference>
<dbReference type="Proteomes" id="UP000439903">
    <property type="component" value="Unassembled WGS sequence"/>
</dbReference>
<name>A0A8H4AX47_GIGMA</name>
<feature type="compositionally biased region" description="Acidic residues" evidence="1">
    <location>
        <begin position="1"/>
        <end position="33"/>
    </location>
</feature>
<evidence type="ECO:0000313" key="2">
    <source>
        <dbReference type="EMBL" id="KAF0541174.1"/>
    </source>
</evidence>
<dbReference type="AlphaFoldDB" id="A0A8H4AX47"/>
<evidence type="ECO:0000313" key="3">
    <source>
        <dbReference type="Proteomes" id="UP000439903"/>
    </source>
</evidence>
<dbReference type="EMBL" id="WTPW01000156">
    <property type="protein sequence ID" value="KAF0541174.1"/>
    <property type="molecule type" value="Genomic_DNA"/>
</dbReference>
<accession>A0A8H4AX47</accession>
<feature type="region of interest" description="Disordered" evidence="1">
    <location>
        <begin position="1"/>
        <end position="53"/>
    </location>
</feature>
<dbReference type="OrthoDB" id="10570529at2759"/>
<keyword evidence="3" id="KW-1185">Reference proteome</keyword>
<protein>
    <submittedName>
        <fullName evidence="2">Uncharacterized protein</fullName>
    </submittedName>
</protein>
<comment type="caution">
    <text evidence="2">The sequence shown here is derived from an EMBL/GenBank/DDBJ whole genome shotgun (WGS) entry which is preliminary data.</text>
</comment>
<organism evidence="2 3">
    <name type="scientific">Gigaspora margarita</name>
    <dbReference type="NCBI Taxonomy" id="4874"/>
    <lineage>
        <taxon>Eukaryota</taxon>
        <taxon>Fungi</taxon>
        <taxon>Fungi incertae sedis</taxon>
        <taxon>Mucoromycota</taxon>
        <taxon>Glomeromycotina</taxon>
        <taxon>Glomeromycetes</taxon>
        <taxon>Diversisporales</taxon>
        <taxon>Gigasporaceae</taxon>
        <taxon>Gigaspora</taxon>
    </lineage>
</organism>
<evidence type="ECO:0000256" key="1">
    <source>
        <dbReference type="SAM" id="MobiDB-lite"/>
    </source>
</evidence>
<sequence>MKADVEEASIEEANVEEADVTTDDFDRNDELEDTSSKIVPEKHDSDGDALYHSTSKRRMIDPELVSAEEALSFAPPHIKLSPGALVSKSTTLAVEKLSKSHIFEELGKTFPNIIKKVKMQELLSSRYIGTCGEMTHYTRYFQDYLVAIGVPIGT</sequence>
<gene>
    <name evidence="2" type="ORF">F8M41_005737</name>
</gene>
<proteinExistence type="predicted"/>